<evidence type="ECO:0000313" key="1">
    <source>
        <dbReference type="EMBL" id="ATB40344.1"/>
    </source>
</evidence>
<name>A0A250J8W5_9BACT</name>
<evidence type="ECO:0000313" key="2">
    <source>
        <dbReference type="Proteomes" id="UP000217257"/>
    </source>
</evidence>
<dbReference type="Proteomes" id="UP000217257">
    <property type="component" value="Chromosome"/>
</dbReference>
<dbReference type="RefSeq" id="WP_157758728.1">
    <property type="nucleotide sequence ID" value="NZ_CP022098.1"/>
</dbReference>
<accession>A0A250J8W5</accession>
<dbReference type="KEGG" id="cfus:CYFUS_005793"/>
<proteinExistence type="predicted"/>
<gene>
    <name evidence="1" type="ORF">CYFUS_005793</name>
</gene>
<dbReference type="AlphaFoldDB" id="A0A250J8W5"/>
<organism evidence="1 2">
    <name type="scientific">Cystobacter fuscus</name>
    <dbReference type="NCBI Taxonomy" id="43"/>
    <lineage>
        <taxon>Bacteria</taxon>
        <taxon>Pseudomonadati</taxon>
        <taxon>Myxococcota</taxon>
        <taxon>Myxococcia</taxon>
        <taxon>Myxococcales</taxon>
        <taxon>Cystobacterineae</taxon>
        <taxon>Archangiaceae</taxon>
        <taxon>Cystobacter</taxon>
    </lineage>
</organism>
<reference evidence="1 2" key="1">
    <citation type="submission" date="2017-06" db="EMBL/GenBank/DDBJ databases">
        <title>Sequencing and comparative analysis of myxobacterial genomes.</title>
        <authorList>
            <person name="Rupp O."/>
            <person name="Goesmann A."/>
            <person name="Sogaard-Andersen L."/>
        </authorList>
    </citation>
    <scope>NUCLEOTIDE SEQUENCE [LARGE SCALE GENOMIC DNA]</scope>
    <source>
        <strain evidence="1 2">DSM 52655</strain>
    </source>
</reference>
<protein>
    <submittedName>
        <fullName evidence="1">Uncharacterized protein</fullName>
    </submittedName>
</protein>
<sequence length="53" mass="6073">MRAPTQQSPRHRAMALEKMPISAEVERLFGARPSSDRPGSLREAIVRWLNEEL</sequence>
<dbReference type="EMBL" id="CP022098">
    <property type="protein sequence ID" value="ATB40344.1"/>
    <property type="molecule type" value="Genomic_DNA"/>
</dbReference>